<evidence type="ECO:0000313" key="1">
    <source>
        <dbReference type="EMBL" id="VDP54221.1"/>
    </source>
</evidence>
<dbReference type="EMBL" id="UZAM01020323">
    <property type="protein sequence ID" value="VDP54221.1"/>
    <property type="molecule type" value="Genomic_DNA"/>
</dbReference>
<accession>A0A183JB69</accession>
<protein>
    <submittedName>
        <fullName evidence="3">Kinesin motor domain-containing protein</fullName>
    </submittedName>
</protein>
<proteinExistence type="predicted"/>
<gene>
    <name evidence="1" type="ORF">SBAD_LOCUS13117</name>
</gene>
<evidence type="ECO:0000313" key="3">
    <source>
        <dbReference type="WBParaSite" id="SBAD_0001353301-mRNA-1"/>
    </source>
</evidence>
<evidence type="ECO:0000313" key="2">
    <source>
        <dbReference type="Proteomes" id="UP000270296"/>
    </source>
</evidence>
<organism evidence="3">
    <name type="scientific">Soboliphyme baturini</name>
    <dbReference type="NCBI Taxonomy" id="241478"/>
    <lineage>
        <taxon>Eukaryota</taxon>
        <taxon>Metazoa</taxon>
        <taxon>Ecdysozoa</taxon>
        <taxon>Nematoda</taxon>
        <taxon>Enoplea</taxon>
        <taxon>Dorylaimia</taxon>
        <taxon>Dioctophymatida</taxon>
        <taxon>Dioctophymatoidea</taxon>
        <taxon>Soboliphymatidae</taxon>
        <taxon>Soboliphyme</taxon>
    </lineage>
</organism>
<name>A0A183JB69_9BILA</name>
<sequence length="37" mass="4317">MRVYAKVSRTQRSESVTRNNSLLVIRTSITTGIHRER</sequence>
<dbReference type="Proteomes" id="UP000270296">
    <property type="component" value="Unassembled WGS sequence"/>
</dbReference>
<dbReference type="AlphaFoldDB" id="A0A183JB69"/>
<keyword evidence="2" id="KW-1185">Reference proteome</keyword>
<reference evidence="1 2" key="2">
    <citation type="submission" date="2018-11" db="EMBL/GenBank/DDBJ databases">
        <authorList>
            <consortium name="Pathogen Informatics"/>
        </authorList>
    </citation>
    <scope>NUCLEOTIDE SEQUENCE [LARGE SCALE GENOMIC DNA]</scope>
</reference>
<reference evidence="3" key="1">
    <citation type="submission" date="2016-06" db="UniProtKB">
        <authorList>
            <consortium name="WormBaseParasite"/>
        </authorList>
    </citation>
    <scope>IDENTIFICATION</scope>
</reference>
<dbReference type="WBParaSite" id="SBAD_0001353301-mRNA-1">
    <property type="protein sequence ID" value="SBAD_0001353301-mRNA-1"/>
    <property type="gene ID" value="SBAD_0001353301"/>
</dbReference>